<organism evidence="2 3">
    <name type="scientific">Caerostris extrusa</name>
    <name type="common">Bark spider</name>
    <name type="synonym">Caerostris bankana</name>
    <dbReference type="NCBI Taxonomy" id="172846"/>
    <lineage>
        <taxon>Eukaryota</taxon>
        <taxon>Metazoa</taxon>
        <taxon>Ecdysozoa</taxon>
        <taxon>Arthropoda</taxon>
        <taxon>Chelicerata</taxon>
        <taxon>Arachnida</taxon>
        <taxon>Araneae</taxon>
        <taxon>Araneomorphae</taxon>
        <taxon>Entelegynae</taxon>
        <taxon>Araneoidea</taxon>
        <taxon>Araneidae</taxon>
        <taxon>Caerostris</taxon>
    </lineage>
</organism>
<feature type="region of interest" description="Disordered" evidence="1">
    <location>
        <begin position="97"/>
        <end position="122"/>
    </location>
</feature>
<dbReference type="AlphaFoldDB" id="A0AAV4VYC2"/>
<accession>A0AAV4VYC2</accession>
<proteinExistence type="predicted"/>
<evidence type="ECO:0000256" key="1">
    <source>
        <dbReference type="SAM" id="MobiDB-lite"/>
    </source>
</evidence>
<keyword evidence="3" id="KW-1185">Reference proteome</keyword>
<feature type="compositionally biased region" description="Basic and acidic residues" evidence="1">
    <location>
        <begin position="109"/>
        <end position="122"/>
    </location>
</feature>
<evidence type="ECO:0000313" key="3">
    <source>
        <dbReference type="Proteomes" id="UP001054945"/>
    </source>
</evidence>
<gene>
    <name evidence="2" type="ORF">CEXT_668171</name>
</gene>
<feature type="compositionally biased region" description="Low complexity" evidence="1">
    <location>
        <begin position="99"/>
        <end position="108"/>
    </location>
</feature>
<evidence type="ECO:0000313" key="2">
    <source>
        <dbReference type="EMBL" id="GIY74614.1"/>
    </source>
</evidence>
<sequence>MIQKSEKVHENIPEALLNTILSNSEMFLKSTELANIHQNIFPVECINNISSNCDANGNEQNISGSLNSEALLSPSNSLSKTTETSIKYSEDECNSVEINNLSSPSESETSSRNEKEDELKDNAFKTEAKQKYFKVLMISIRLI</sequence>
<dbReference type="EMBL" id="BPLR01015235">
    <property type="protein sequence ID" value="GIY74614.1"/>
    <property type="molecule type" value="Genomic_DNA"/>
</dbReference>
<name>A0AAV4VYC2_CAEEX</name>
<dbReference type="Proteomes" id="UP001054945">
    <property type="component" value="Unassembled WGS sequence"/>
</dbReference>
<comment type="caution">
    <text evidence="2">The sequence shown here is derived from an EMBL/GenBank/DDBJ whole genome shotgun (WGS) entry which is preliminary data.</text>
</comment>
<reference evidence="2 3" key="1">
    <citation type="submission" date="2021-06" db="EMBL/GenBank/DDBJ databases">
        <title>Caerostris extrusa draft genome.</title>
        <authorList>
            <person name="Kono N."/>
            <person name="Arakawa K."/>
        </authorList>
    </citation>
    <scope>NUCLEOTIDE SEQUENCE [LARGE SCALE GENOMIC DNA]</scope>
</reference>
<protein>
    <submittedName>
        <fullName evidence="2">Uncharacterized protein</fullName>
    </submittedName>
</protein>